<dbReference type="PANTHER" id="PTHR48475:SF1">
    <property type="entry name" value="RNASE H TYPE-1 DOMAIN-CONTAINING PROTEIN"/>
    <property type="match status" value="1"/>
</dbReference>
<dbReference type="Gene3D" id="3.30.420.10">
    <property type="entry name" value="Ribonuclease H-like superfamily/Ribonuclease H"/>
    <property type="match status" value="1"/>
</dbReference>
<organism evidence="2">
    <name type="scientific">Vitis vinifera</name>
    <name type="common">Grape</name>
    <dbReference type="NCBI Taxonomy" id="29760"/>
    <lineage>
        <taxon>Eukaryota</taxon>
        <taxon>Viridiplantae</taxon>
        <taxon>Streptophyta</taxon>
        <taxon>Embryophyta</taxon>
        <taxon>Tracheophyta</taxon>
        <taxon>Spermatophyta</taxon>
        <taxon>Magnoliopsida</taxon>
        <taxon>eudicotyledons</taxon>
        <taxon>Gunneridae</taxon>
        <taxon>Pentapetalae</taxon>
        <taxon>rosids</taxon>
        <taxon>Vitales</taxon>
        <taxon>Vitaceae</taxon>
        <taxon>Viteae</taxon>
        <taxon>Vitis</taxon>
    </lineage>
</organism>
<dbReference type="InterPro" id="IPR001584">
    <property type="entry name" value="Integrase_cat-core"/>
</dbReference>
<name>A5B1W8_VITVI</name>
<protein>
    <recommendedName>
        <fullName evidence="1">Integrase catalytic domain-containing protein</fullName>
    </recommendedName>
</protein>
<dbReference type="InterPro" id="IPR012337">
    <property type="entry name" value="RNaseH-like_sf"/>
</dbReference>
<dbReference type="Gene3D" id="1.10.340.70">
    <property type="match status" value="1"/>
</dbReference>
<feature type="domain" description="Integrase catalytic" evidence="1">
    <location>
        <begin position="323"/>
        <end position="489"/>
    </location>
</feature>
<evidence type="ECO:0000259" key="1">
    <source>
        <dbReference type="PROSITE" id="PS50994"/>
    </source>
</evidence>
<proteinExistence type="predicted"/>
<sequence length="587" mass="67802">MSRQFRLRLNPKKCTFGVTSEKLLGYMVSERGIEADPDKIRATLNMPTPRTEREVRGFLGRLQYISRFIVKLIDICKPIFRFLRKSQPTRIREYLLSPPFLVPPTPSCPLLLYLSVSDVALGCMLAQLDDSDPLRYLFDRPALIGRLMRWLILRTKFDIHSRIDILPRTILLNTLASMIDIPTNTVVRPLLIESRSVPAYCCLIDKTEFVDGLPWYHDIYQFLRLGAYPEVAMAKDKRALKQLATRFVICGETLYRRSADGMLLLCLDLCGPHMGGHMLARKIMRTDYFWLTMETDCCQFIQRCLECQIHGDLIHVPPLELHALTSPWSFSVWGINIIGRISPKSSSGHEFILVTIDYFTKWVEVASYARLTSSRVASFIISHIICRYGVPHELIFDREVHFRADVDTLLHRYGIQHHRSSAYKPQTNGAVEATNKNIKRILQRMTSFRTSIGATPYSLAYGMEAVLPIPKVDWAQSRLDQLNLLDKRRLRTADHVCAYQRKMVRVFKKRIKPRPLWIGDLVLKVIRGLIRDPRGKFRPNWSGPYFIRELTLEPCMVDGSRWKPILRADQRGLAKEGLCLRPRSQDG</sequence>
<dbReference type="InterPro" id="IPR043128">
    <property type="entry name" value="Rev_trsase/Diguanyl_cyclase"/>
</dbReference>
<reference evidence="2" key="1">
    <citation type="journal article" date="2007" name="PLoS ONE">
        <title>The first genome sequence of an elite grapevine cultivar (Pinot noir Vitis vinifera L.): coping with a highly heterozygous genome.</title>
        <authorList>
            <person name="Velasco R."/>
            <person name="Zharkikh A."/>
            <person name="Troggio M."/>
            <person name="Cartwright D.A."/>
            <person name="Cestaro A."/>
            <person name="Pruss D."/>
            <person name="Pindo M."/>
            <person name="FitzGerald L.M."/>
            <person name="Vezzulli S."/>
            <person name="Reid J."/>
            <person name="Malacarne G."/>
            <person name="Iliev D."/>
            <person name="Coppola G."/>
            <person name="Wardell B."/>
            <person name="Micheletti D."/>
            <person name="Macalma T."/>
            <person name="Facci M."/>
            <person name="Mitchell J.T."/>
            <person name="Perazzolli M."/>
            <person name="Eldredge G."/>
            <person name="Gatto P."/>
            <person name="Oyzerski R."/>
            <person name="Moretto M."/>
            <person name="Gutin N."/>
            <person name="Stefanini M."/>
            <person name="Chen Y."/>
            <person name="Segala C."/>
            <person name="Davenport C."/>
            <person name="Dematte L."/>
            <person name="Mraz A."/>
            <person name="Battilana J."/>
            <person name="Stormo K."/>
            <person name="Costa F."/>
            <person name="Tao Q."/>
            <person name="Si-Ammour A."/>
            <person name="Harkins T."/>
            <person name="Lackey A."/>
            <person name="Perbost C."/>
            <person name="Taillon B."/>
            <person name="Stella A."/>
            <person name="Solovyev V."/>
            <person name="Fawcett J.A."/>
            <person name="Sterck L."/>
            <person name="Vandepoele K."/>
            <person name="Grando S.M."/>
            <person name="Toppo S."/>
            <person name="Moser C."/>
            <person name="Lanchbury J."/>
            <person name="Bogden R."/>
            <person name="Skolnick M."/>
            <person name="Sgaramella V."/>
            <person name="Bhatnagar S.K."/>
            <person name="Fontana P."/>
            <person name="Gutin A."/>
            <person name="Van de Peer Y."/>
            <person name="Salamini F."/>
            <person name="Viola R."/>
        </authorList>
    </citation>
    <scope>NUCLEOTIDE SEQUENCE</scope>
</reference>
<dbReference type="Gene3D" id="3.30.70.270">
    <property type="match status" value="2"/>
</dbReference>
<dbReference type="InterPro" id="IPR043502">
    <property type="entry name" value="DNA/RNA_pol_sf"/>
</dbReference>
<dbReference type="GO" id="GO:0003676">
    <property type="term" value="F:nucleic acid binding"/>
    <property type="evidence" value="ECO:0007669"/>
    <property type="project" value="InterPro"/>
</dbReference>
<dbReference type="SUPFAM" id="SSF56672">
    <property type="entry name" value="DNA/RNA polymerases"/>
    <property type="match status" value="1"/>
</dbReference>
<dbReference type="AlphaFoldDB" id="A5B1W8"/>
<dbReference type="EMBL" id="AM443737">
    <property type="protein sequence ID" value="CAN67419.1"/>
    <property type="molecule type" value="Genomic_DNA"/>
</dbReference>
<accession>A5B1W8</accession>
<gene>
    <name evidence="2" type="ORF">VITISV_017565</name>
</gene>
<dbReference type="InterPro" id="IPR036397">
    <property type="entry name" value="RNaseH_sf"/>
</dbReference>
<dbReference type="SUPFAM" id="SSF53098">
    <property type="entry name" value="Ribonuclease H-like"/>
    <property type="match status" value="1"/>
</dbReference>
<dbReference type="PANTHER" id="PTHR48475">
    <property type="entry name" value="RIBONUCLEASE H"/>
    <property type="match status" value="1"/>
</dbReference>
<dbReference type="GO" id="GO:0015074">
    <property type="term" value="P:DNA integration"/>
    <property type="evidence" value="ECO:0007669"/>
    <property type="project" value="InterPro"/>
</dbReference>
<dbReference type="PROSITE" id="PS50994">
    <property type="entry name" value="INTEGRASE"/>
    <property type="match status" value="1"/>
</dbReference>
<evidence type="ECO:0000313" key="2">
    <source>
        <dbReference type="EMBL" id="CAN67419.1"/>
    </source>
</evidence>